<gene>
    <name evidence="1" type="ORF">FKW44_023010</name>
</gene>
<keyword evidence="2" id="KW-1185">Reference proteome</keyword>
<sequence>MDPQDAHRGSQNEESEVRTSLLETQYQGKNRKQIVLSSIDNCGVIFQHYLPVRTSVTVAVFKDVMNMF</sequence>
<protein>
    <submittedName>
        <fullName evidence="1">Uncharacterized protein</fullName>
    </submittedName>
</protein>
<reference evidence="2" key="1">
    <citation type="submission" date="2021-01" db="EMBL/GenBank/DDBJ databases">
        <title>Caligus Genome Assembly.</title>
        <authorList>
            <person name="Gallardo-Escarate C."/>
        </authorList>
    </citation>
    <scope>NUCLEOTIDE SEQUENCE [LARGE SCALE GENOMIC DNA]</scope>
</reference>
<dbReference type="OrthoDB" id="6377111at2759"/>
<name>A0A7T8JTV6_CALRO</name>
<dbReference type="AlphaFoldDB" id="A0A7T8JTV6"/>
<evidence type="ECO:0000313" key="2">
    <source>
        <dbReference type="Proteomes" id="UP000595437"/>
    </source>
</evidence>
<proteinExistence type="predicted"/>
<dbReference type="Proteomes" id="UP000595437">
    <property type="component" value="Chromosome 17"/>
</dbReference>
<dbReference type="EMBL" id="CP045906">
    <property type="protein sequence ID" value="QQP34947.1"/>
    <property type="molecule type" value="Genomic_DNA"/>
</dbReference>
<accession>A0A7T8JTV6</accession>
<evidence type="ECO:0000313" key="1">
    <source>
        <dbReference type="EMBL" id="QQP34947.1"/>
    </source>
</evidence>
<organism evidence="1 2">
    <name type="scientific">Caligus rogercresseyi</name>
    <name type="common">Sea louse</name>
    <dbReference type="NCBI Taxonomy" id="217165"/>
    <lineage>
        <taxon>Eukaryota</taxon>
        <taxon>Metazoa</taxon>
        <taxon>Ecdysozoa</taxon>
        <taxon>Arthropoda</taxon>
        <taxon>Crustacea</taxon>
        <taxon>Multicrustacea</taxon>
        <taxon>Hexanauplia</taxon>
        <taxon>Copepoda</taxon>
        <taxon>Siphonostomatoida</taxon>
        <taxon>Caligidae</taxon>
        <taxon>Caligus</taxon>
    </lineage>
</organism>